<dbReference type="InterPro" id="IPR000210">
    <property type="entry name" value="BTB/POZ_dom"/>
</dbReference>
<dbReference type="InterPro" id="IPR011333">
    <property type="entry name" value="SKP1/BTB/POZ_sf"/>
</dbReference>
<dbReference type="Pfam" id="PF00651">
    <property type="entry name" value="BTB"/>
    <property type="match status" value="1"/>
</dbReference>
<accession>A0A914YG27</accession>
<dbReference type="WBParaSite" id="PSU_v2.g16298.t1">
    <property type="protein sequence ID" value="PSU_v2.g16298.t1"/>
    <property type="gene ID" value="PSU_v2.g16298"/>
</dbReference>
<evidence type="ECO:0000259" key="1">
    <source>
        <dbReference type="Pfam" id="PF00651"/>
    </source>
</evidence>
<dbReference type="Proteomes" id="UP000887577">
    <property type="component" value="Unplaced"/>
</dbReference>
<evidence type="ECO:0000313" key="2">
    <source>
        <dbReference type="Proteomes" id="UP000887577"/>
    </source>
</evidence>
<dbReference type="AlphaFoldDB" id="A0A914YG27"/>
<evidence type="ECO:0000313" key="3">
    <source>
        <dbReference type="WBParaSite" id="PSU_v2.g16298.t1"/>
    </source>
</evidence>
<proteinExistence type="predicted"/>
<sequence length="354" mass="41367">MEPVKFDKIKNEFVVVKHDEKQKQELCDFAISINAECKKVDFEETIVRIPYTLFIPDYNLRDLNVYEYLEGVICLQDGLKFTYYVNKSKEDKVEIIVKNEYLAEISDKKSENQPLAKKQKTFRHQACDFKDLELTLWFMFNKADIKSLKLEKENDKIIDKNQEDEKDEECLNEPDFVMLKNNTAPKSMKKLSLYDVMSDTKYSDVIFIASNGVEVPSYRCILSKYSKYLADHFEETKLLPVKINAEEFTENTIKAAIEFCNGKNNASTGKEIVIYDFAEKFCFEKLKEICLLNIESQLNLENVYEVIKIAYSKDLDSLKKLCTEIMRENKGNLDPSKLFKLPRKIGDDLNLFTD</sequence>
<feature type="domain" description="BTB" evidence="1">
    <location>
        <begin position="196"/>
        <end position="292"/>
    </location>
</feature>
<protein>
    <submittedName>
        <fullName evidence="3">BTB domain-containing protein</fullName>
    </submittedName>
</protein>
<dbReference type="Gene3D" id="3.30.710.10">
    <property type="entry name" value="Potassium Channel Kv1.1, Chain A"/>
    <property type="match status" value="1"/>
</dbReference>
<reference evidence="3" key="1">
    <citation type="submission" date="2022-11" db="UniProtKB">
        <authorList>
            <consortium name="WormBaseParasite"/>
        </authorList>
    </citation>
    <scope>IDENTIFICATION</scope>
</reference>
<organism evidence="2 3">
    <name type="scientific">Panagrolaimus superbus</name>
    <dbReference type="NCBI Taxonomy" id="310955"/>
    <lineage>
        <taxon>Eukaryota</taxon>
        <taxon>Metazoa</taxon>
        <taxon>Ecdysozoa</taxon>
        <taxon>Nematoda</taxon>
        <taxon>Chromadorea</taxon>
        <taxon>Rhabditida</taxon>
        <taxon>Tylenchina</taxon>
        <taxon>Panagrolaimomorpha</taxon>
        <taxon>Panagrolaimoidea</taxon>
        <taxon>Panagrolaimidae</taxon>
        <taxon>Panagrolaimus</taxon>
    </lineage>
</organism>
<dbReference type="SUPFAM" id="SSF54695">
    <property type="entry name" value="POZ domain"/>
    <property type="match status" value="1"/>
</dbReference>
<keyword evidence="2" id="KW-1185">Reference proteome</keyword>
<name>A0A914YG27_9BILA</name>